<keyword evidence="1" id="KW-0808">Transferase</keyword>
<proteinExistence type="predicted"/>
<feature type="domain" description="Histidine kinase/HSP90-like ATPase" evidence="2">
    <location>
        <begin position="21"/>
        <end position="143"/>
    </location>
</feature>
<dbReference type="Proteomes" id="UP000053176">
    <property type="component" value="Unassembled WGS sequence"/>
</dbReference>
<dbReference type="InterPro" id="IPR003594">
    <property type="entry name" value="HATPase_dom"/>
</dbReference>
<accession>A0A117N2P0</accession>
<reference evidence="3 4" key="1">
    <citation type="submission" date="2015-12" db="EMBL/GenBank/DDBJ databases">
        <title>Draft genome sequence of Mesorhizobium sp. UFLA 01-765, a multitolerant efficient symbiont and plant-growth promoting strain isolated from Zn-mining soil using Leucaena leucocephala as a trap plant.</title>
        <authorList>
            <person name="Rangel W.M."/>
            <person name="Thijs S."/>
            <person name="Longatti S.M."/>
            <person name="Moreira F.M."/>
            <person name="Weyens N."/>
            <person name="Vangronsveld J."/>
            <person name="Van Hamme J.D."/>
            <person name="Bottos E.M."/>
            <person name="Rineau F."/>
        </authorList>
    </citation>
    <scope>NUCLEOTIDE SEQUENCE [LARGE SCALE GENOMIC DNA]</scope>
    <source>
        <strain evidence="3 4">UFLA 01-765</strain>
    </source>
</reference>
<evidence type="ECO:0000313" key="3">
    <source>
        <dbReference type="EMBL" id="KUM25313.1"/>
    </source>
</evidence>
<name>A0A117N2P0_RHILI</name>
<gene>
    <name evidence="3" type="ORF">AU467_05095</name>
</gene>
<evidence type="ECO:0000313" key="4">
    <source>
        <dbReference type="Proteomes" id="UP000053176"/>
    </source>
</evidence>
<protein>
    <recommendedName>
        <fullName evidence="2">Histidine kinase/HSP90-like ATPase domain-containing protein</fullName>
    </recommendedName>
</protein>
<keyword evidence="1" id="KW-0418">Kinase</keyword>
<keyword evidence="1" id="KW-0723">Serine/threonine-protein kinase</keyword>
<dbReference type="SUPFAM" id="SSF55874">
    <property type="entry name" value="ATPase domain of HSP90 chaperone/DNA topoisomerase II/histidine kinase"/>
    <property type="match status" value="1"/>
</dbReference>
<dbReference type="Gene3D" id="3.30.565.10">
    <property type="entry name" value="Histidine kinase-like ATPase, C-terminal domain"/>
    <property type="match status" value="1"/>
</dbReference>
<dbReference type="InterPro" id="IPR050267">
    <property type="entry name" value="Anti-sigma-factor_SerPK"/>
</dbReference>
<organism evidence="3 4">
    <name type="scientific">Rhizobium loti</name>
    <name type="common">Mesorhizobium loti</name>
    <dbReference type="NCBI Taxonomy" id="381"/>
    <lineage>
        <taxon>Bacteria</taxon>
        <taxon>Pseudomonadati</taxon>
        <taxon>Pseudomonadota</taxon>
        <taxon>Alphaproteobacteria</taxon>
        <taxon>Hyphomicrobiales</taxon>
        <taxon>Phyllobacteriaceae</taxon>
        <taxon>Mesorhizobium</taxon>
    </lineage>
</organism>
<evidence type="ECO:0000256" key="1">
    <source>
        <dbReference type="ARBA" id="ARBA00022527"/>
    </source>
</evidence>
<dbReference type="InterPro" id="IPR036890">
    <property type="entry name" value="HATPase_C_sf"/>
</dbReference>
<sequence length="151" mass="16453">MVGRDGGFGTTADRLDLGVDVDELPRASGWLEALAERDRWPERARFALQLSMEEALTNVITHAFADEPSKDNAISLSYSRSPDMVRLRITDNGKSFDPTLVEVPPLPDSIESAVIGGHGIRLMRSMLDEFSYCRTGSGNQLTLGSRVAGEG</sequence>
<evidence type="ECO:0000259" key="2">
    <source>
        <dbReference type="Pfam" id="PF13581"/>
    </source>
</evidence>
<dbReference type="OrthoDB" id="9767435at2"/>
<comment type="caution">
    <text evidence="3">The sequence shown here is derived from an EMBL/GenBank/DDBJ whole genome shotgun (WGS) entry which is preliminary data.</text>
</comment>
<dbReference type="CDD" id="cd16936">
    <property type="entry name" value="HATPase_RsbW-like"/>
    <property type="match status" value="1"/>
</dbReference>
<dbReference type="PANTHER" id="PTHR35526">
    <property type="entry name" value="ANTI-SIGMA-F FACTOR RSBW-RELATED"/>
    <property type="match status" value="1"/>
</dbReference>
<dbReference type="AlphaFoldDB" id="A0A117N2P0"/>
<dbReference type="EMBL" id="LPWA01000120">
    <property type="protein sequence ID" value="KUM25313.1"/>
    <property type="molecule type" value="Genomic_DNA"/>
</dbReference>
<dbReference type="Pfam" id="PF13581">
    <property type="entry name" value="HATPase_c_2"/>
    <property type="match status" value="1"/>
</dbReference>
<dbReference type="GO" id="GO:0004674">
    <property type="term" value="F:protein serine/threonine kinase activity"/>
    <property type="evidence" value="ECO:0007669"/>
    <property type="project" value="UniProtKB-KW"/>
</dbReference>